<gene>
    <name evidence="5" type="ORF">GCM10009809_35810</name>
</gene>
<dbReference type="SUPFAM" id="SSF46689">
    <property type="entry name" value="Homeodomain-like"/>
    <property type="match status" value="1"/>
</dbReference>
<keyword evidence="3" id="KW-0804">Transcription</keyword>
<keyword evidence="2" id="KW-0238">DNA-binding</keyword>
<evidence type="ECO:0000313" key="5">
    <source>
        <dbReference type="EMBL" id="GAA1737565.1"/>
    </source>
</evidence>
<evidence type="ECO:0000256" key="1">
    <source>
        <dbReference type="ARBA" id="ARBA00023015"/>
    </source>
</evidence>
<dbReference type="InterPro" id="IPR009057">
    <property type="entry name" value="Homeodomain-like_sf"/>
</dbReference>
<dbReference type="PROSITE" id="PS01124">
    <property type="entry name" value="HTH_ARAC_FAMILY_2"/>
    <property type="match status" value="1"/>
</dbReference>
<dbReference type="InterPro" id="IPR020449">
    <property type="entry name" value="Tscrpt_reg_AraC-type_HTH"/>
</dbReference>
<dbReference type="InterPro" id="IPR037923">
    <property type="entry name" value="HTH-like"/>
</dbReference>
<evidence type="ECO:0000313" key="6">
    <source>
        <dbReference type="Proteomes" id="UP001501138"/>
    </source>
</evidence>
<dbReference type="InterPro" id="IPR018062">
    <property type="entry name" value="HTH_AraC-typ_CS"/>
</dbReference>
<keyword evidence="6" id="KW-1185">Reference proteome</keyword>
<dbReference type="PROSITE" id="PS00041">
    <property type="entry name" value="HTH_ARAC_FAMILY_1"/>
    <property type="match status" value="1"/>
</dbReference>
<dbReference type="SMART" id="SM00342">
    <property type="entry name" value="HTH_ARAC"/>
    <property type="match status" value="1"/>
</dbReference>
<reference evidence="5 6" key="1">
    <citation type="journal article" date="2019" name="Int. J. Syst. Evol. Microbiol.">
        <title>The Global Catalogue of Microorganisms (GCM) 10K type strain sequencing project: providing services to taxonomists for standard genome sequencing and annotation.</title>
        <authorList>
            <consortium name="The Broad Institute Genomics Platform"/>
            <consortium name="The Broad Institute Genome Sequencing Center for Infectious Disease"/>
            <person name="Wu L."/>
            <person name="Ma J."/>
        </authorList>
    </citation>
    <scope>NUCLEOTIDE SEQUENCE [LARGE SCALE GENOMIC DNA]</scope>
    <source>
        <strain evidence="5 6">JCM 15589</strain>
    </source>
</reference>
<dbReference type="Gene3D" id="1.10.10.60">
    <property type="entry name" value="Homeodomain-like"/>
    <property type="match status" value="1"/>
</dbReference>
<dbReference type="SUPFAM" id="SSF51215">
    <property type="entry name" value="Regulatory protein AraC"/>
    <property type="match status" value="1"/>
</dbReference>
<evidence type="ECO:0000256" key="2">
    <source>
        <dbReference type="ARBA" id="ARBA00023125"/>
    </source>
</evidence>
<dbReference type="Proteomes" id="UP001501138">
    <property type="component" value="Unassembled WGS sequence"/>
</dbReference>
<dbReference type="PANTHER" id="PTHR43280:SF2">
    <property type="entry name" value="HTH-TYPE TRANSCRIPTIONAL REGULATOR EXSA"/>
    <property type="match status" value="1"/>
</dbReference>
<dbReference type="InterPro" id="IPR018060">
    <property type="entry name" value="HTH_AraC"/>
</dbReference>
<dbReference type="EMBL" id="BAAAPM010000009">
    <property type="protein sequence ID" value="GAA1737565.1"/>
    <property type="molecule type" value="Genomic_DNA"/>
</dbReference>
<dbReference type="Pfam" id="PF12833">
    <property type="entry name" value="HTH_18"/>
    <property type="match status" value="1"/>
</dbReference>
<organism evidence="5 6">
    <name type="scientific">Isoptericola hypogeus</name>
    <dbReference type="NCBI Taxonomy" id="300179"/>
    <lineage>
        <taxon>Bacteria</taxon>
        <taxon>Bacillati</taxon>
        <taxon>Actinomycetota</taxon>
        <taxon>Actinomycetes</taxon>
        <taxon>Micrococcales</taxon>
        <taxon>Promicromonosporaceae</taxon>
        <taxon>Isoptericola</taxon>
    </lineage>
</organism>
<evidence type="ECO:0000256" key="3">
    <source>
        <dbReference type="ARBA" id="ARBA00023163"/>
    </source>
</evidence>
<dbReference type="PANTHER" id="PTHR43280">
    <property type="entry name" value="ARAC-FAMILY TRANSCRIPTIONAL REGULATOR"/>
    <property type="match status" value="1"/>
</dbReference>
<feature type="domain" description="HTH araC/xylS-type" evidence="4">
    <location>
        <begin position="185"/>
        <end position="283"/>
    </location>
</feature>
<evidence type="ECO:0000259" key="4">
    <source>
        <dbReference type="PROSITE" id="PS01124"/>
    </source>
</evidence>
<protein>
    <submittedName>
        <fullName evidence="5">Helix-turn-helix domain-containing protein</fullName>
    </submittedName>
</protein>
<keyword evidence="1" id="KW-0805">Transcription regulation</keyword>
<dbReference type="InterPro" id="IPR003313">
    <property type="entry name" value="AraC-bd"/>
</dbReference>
<dbReference type="PRINTS" id="PR00032">
    <property type="entry name" value="HTHARAC"/>
</dbReference>
<accession>A0ABN2JSD9</accession>
<sequence length="299" mass="32059">MLMNPGVRRSAEPVVHWSTYLTPSPGHRGLGLVCLGAGEQWNPPAPTPERALGCYAAVLVGSGEGELLHGPRRRLVEVRGPAVLWLFPGVLHGYRPAGSGWSQAWVLFDGPAVAVYEAMGYLDPDLPVLSLGPRAGDGVAGAFARLLALCRRPDPDAGVRAVPALHDLLAHARRPSTDAAASDDHVLLGRLRDAARLPLTMPAHAARLGVSMSRLRDVTRSMSGLPPHEFVLGTRLSEAKALLTGSSLTVAAIARRVGYDDPAYFSRLFTRRTGLPPREFRRHGAVIVQDRSLPNDDPS</sequence>
<comment type="caution">
    <text evidence="5">The sequence shown here is derived from an EMBL/GenBank/DDBJ whole genome shotgun (WGS) entry which is preliminary data.</text>
</comment>
<proteinExistence type="predicted"/>
<name>A0ABN2JSD9_9MICO</name>
<dbReference type="Pfam" id="PF02311">
    <property type="entry name" value="AraC_binding"/>
    <property type="match status" value="1"/>
</dbReference>